<evidence type="ECO:0000256" key="2">
    <source>
        <dbReference type="ARBA" id="ARBA00004613"/>
    </source>
</evidence>
<comment type="caution">
    <text evidence="11">The sequence shown here is derived from an EMBL/GenBank/DDBJ whole genome shotgun (WGS) entry which is preliminary data.</text>
</comment>
<sequence length="120" mass="12950">GSKPYAIDGTKSSVSNWGGKMAAYDYTIEPEDGAVGVFAHEYGHDLGLPDEYDTKYSGQGEPVESWSIMSGGSWAGKIAGTEPTSFSPQNKEFFQKNMKGNWANILEVDYDKLSKGIGVA</sequence>
<dbReference type="InterPro" id="IPR024079">
    <property type="entry name" value="MetalloPept_cat_dom_sf"/>
</dbReference>
<organism evidence="11 12">
    <name type="scientific">Bacillus cereus</name>
    <dbReference type="NCBI Taxonomy" id="1396"/>
    <lineage>
        <taxon>Bacteria</taxon>
        <taxon>Bacillati</taxon>
        <taxon>Bacillota</taxon>
        <taxon>Bacilli</taxon>
        <taxon>Bacillales</taxon>
        <taxon>Bacillaceae</taxon>
        <taxon>Bacillus</taxon>
        <taxon>Bacillus cereus group</taxon>
    </lineage>
</organism>
<evidence type="ECO:0000256" key="9">
    <source>
        <dbReference type="ARBA" id="ARBA00023049"/>
    </source>
</evidence>
<keyword evidence="8" id="KW-0862">Zinc</keyword>
<dbReference type="GO" id="GO:0006508">
    <property type="term" value="P:proteolysis"/>
    <property type="evidence" value="ECO:0007669"/>
    <property type="project" value="UniProtKB-KW"/>
</dbReference>
<keyword evidence="4" id="KW-0645">Protease</keyword>
<evidence type="ECO:0000313" key="11">
    <source>
        <dbReference type="EMBL" id="TKI89634.1"/>
    </source>
</evidence>
<dbReference type="PANTHER" id="PTHR13062:SF12">
    <property type="entry name" value="ALPHA-2-MACROGLOBULIN DOMAIN-CONTAINING PROTEIN"/>
    <property type="match status" value="1"/>
</dbReference>
<comment type="cofactor">
    <cofactor evidence="1">
        <name>Zn(2+)</name>
        <dbReference type="ChEBI" id="CHEBI:29105"/>
    </cofactor>
</comment>
<evidence type="ECO:0000256" key="4">
    <source>
        <dbReference type="ARBA" id="ARBA00022670"/>
    </source>
</evidence>
<gene>
    <name evidence="11" type="ORF">FC695_35665</name>
</gene>
<evidence type="ECO:0000256" key="8">
    <source>
        <dbReference type="ARBA" id="ARBA00022833"/>
    </source>
</evidence>
<dbReference type="GO" id="GO:0046872">
    <property type="term" value="F:metal ion binding"/>
    <property type="evidence" value="ECO:0007669"/>
    <property type="project" value="UniProtKB-KW"/>
</dbReference>
<evidence type="ECO:0000256" key="6">
    <source>
        <dbReference type="ARBA" id="ARBA00022729"/>
    </source>
</evidence>
<dbReference type="Proteomes" id="UP000308444">
    <property type="component" value="Unassembled WGS sequence"/>
</dbReference>
<keyword evidence="5" id="KW-0479">Metal-binding</keyword>
<comment type="subcellular location">
    <subcellularLocation>
        <location evidence="2">Secreted</location>
    </subcellularLocation>
</comment>
<dbReference type="InterPro" id="IPR008757">
    <property type="entry name" value="Peptidase_M6-like_domain"/>
</dbReference>
<dbReference type="NCBIfam" id="TIGR03296">
    <property type="entry name" value="M6dom_TIGR03296"/>
    <property type="match status" value="1"/>
</dbReference>
<keyword evidence="6" id="KW-0732">Signal</keyword>
<keyword evidence="9 11" id="KW-0482">Metalloprotease</keyword>
<dbReference type="PANTHER" id="PTHR13062">
    <property type="entry name" value="COLLAGENASE"/>
    <property type="match status" value="1"/>
</dbReference>
<accession>A0A9X9F284</accession>
<dbReference type="SUPFAM" id="SSF55486">
    <property type="entry name" value="Metalloproteases ('zincins'), catalytic domain"/>
    <property type="match status" value="1"/>
</dbReference>
<evidence type="ECO:0000256" key="7">
    <source>
        <dbReference type="ARBA" id="ARBA00022801"/>
    </source>
</evidence>
<evidence type="ECO:0000256" key="3">
    <source>
        <dbReference type="ARBA" id="ARBA00022525"/>
    </source>
</evidence>
<reference evidence="11 12" key="1">
    <citation type="journal article" date="2019" name="Environ. Microbiol.">
        <title>An active ?-lactamase is a part of an orchestrated cell wall stress resistance network of Bacillus subtilis and related rhizosphere species.</title>
        <authorList>
            <person name="Bucher T."/>
            <person name="Keren-Paz A."/>
            <person name="Hausser J."/>
            <person name="Olender T."/>
            <person name="Cytryn E."/>
            <person name="Kolodkin-Gal I."/>
        </authorList>
    </citation>
    <scope>NUCLEOTIDE SEQUENCE [LARGE SCALE GENOMIC DNA]</scope>
    <source>
        <strain evidence="11 12">I32</strain>
    </source>
</reference>
<protein>
    <submittedName>
        <fullName evidence="11">M6 family metalloprotease domain-containing protein</fullName>
    </submittedName>
</protein>
<feature type="non-terminal residue" evidence="11">
    <location>
        <position position="120"/>
    </location>
</feature>
<evidence type="ECO:0000256" key="1">
    <source>
        <dbReference type="ARBA" id="ARBA00001947"/>
    </source>
</evidence>
<proteinExistence type="predicted"/>
<dbReference type="GO" id="GO:0008237">
    <property type="term" value="F:metallopeptidase activity"/>
    <property type="evidence" value="ECO:0007669"/>
    <property type="project" value="UniProtKB-KW"/>
</dbReference>
<feature type="domain" description="Peptidase M6-like" evidence="10">
    <location>
        <begin position="4"/>
        <end position="103"/>
    </location>
</feature>
<name>A0A9X9F284_BACCE</name>
<evidence type="ECO:0000259" key="10">
    <source>
        <dbReference type="Pfam" id="PF05547"/>
    </source>
</evidence>
<dbReference type="Pfam" id="PF05547">
    <property type="entry name" value="Peptidase_M6"/>
    <property type="match status" value="1"/>
</dbReference>
<evidence type="ECO:0000313" key="12">
    <source>
        <dbReference type="Proteomes" id="UP000308444"/>
    </source>
</evidence>
<evidence type="ECO:0000256" key="5">
    <source>
        <dbReference type="ARBA" id="ARBA00022723"/>
    </source>
</evidence>
<keyword evidence="7" id="KW-0378">Hydrolase</keyword>
<dbReference type="Gene3D" id="3.40.390.10">
    <property type="entry name" value="Collagenase (Catalytic Domain)"/>
    <property type="match status" value="1"/>
</dbReference>
<dbReference type="EMBL" id="SZOH01003659">
    <property type="protein sequence ID" value="TKI89634.1"/>
    <property type="molecule type" value="Genomic_DNA"/>
</dbReference>
<feature type="non-terminal residue" evidence="11">
    <location>
        <position position="1"/>
    </location>
</feature>
<keyword evidence="3" id="KW-0964">Secreted</keyword>
<dbReference type="GO" id="GO:0005576">
    <property type="term" value="C:extracellular region"/>
    <property type="evidence" value="ECO:0007669"/>
    <property type="project" value="UniProtKB-SubCell"/>
</dbReference>
<dbReference type="AlphaFoldDB" id="A0A9X9F284"/>